<name>A0A1D2NIQ0_ORCCI</name>
<evidence type="ECO:0000313" key="6">
    <source>
        <dbReference type="Proteomes" id="UP000094527"/>
    </source>
</evidence>
<organism evidence="5 6">
    <name type="scientific">Orchesella cincta</name>
    <name type="common">Springtail</name>
    <name type="synonym">Podura cincta</name>
    <dbReference type="NCBI Taxonomy" id="48709"/>
    <lineage>
        <taxon>Eukaryota</taxon>
        <taxon>Metazoa</taxon>
        <taxon>Ecdysozoa</taxon>
        <taxon>Arthropoda</taxon>
        <taxon>Hexapoda</taxon>
        <taxon>Collembola</taxon>
        <taxon>Entomobryomorpha</taxon>
        <taxon>Entomobryoidea</taxon>
        <taxon>Orchesellidae</taxon>
        <taxon>Orchesellinae</taxon>
        <taxon>Orchesella</taxon>
    </lineage>
</organism>
<reference evidence="5 6" key="1">
    <citation type="journal article" date="2016" name="Genome Biol. Evol.">
        <title>Gene Family Evolution Reflects Adaptation to Soil Environmental Stressors in the Genome of the Collembolan Orchesella cincta.</title>
        <authorList>
            <person name="Faddeeva-Vakhrusheva A."/>
            <person name="Derks M.F."/>
            <person name="Anvar S.Y."/>
            <person name="Agamennone V."/>
            <person name="Suring W."/>
            <person name="Smit S."/>
            <person name="van Straalen N.M."/>
            <person name="Roelofs D."/>
        </authorList>
    </citation>
    <scope>NUCLEOTIDE SEQUENCE [LARGE SCALE GENOMIC DNA]</scope>
    <source>
        <tissue evidence="5">Mixed pool</tissue>
    </source>
</reference>
<dbReference type="InterPro" id="IPR051219">
    <property type="entry name" value="Heterochromatin_chromo-domain"/>
</dbReference>
<evidence type="ECO:0000256" key="2">
    <source>
        <dbReference type="ARBA" id="ARBA00023242"/>
    </source>
</evidence>
<dbReference type="PROSITE" id="PS50013">
    <property type="entry name" value="CHROMO_2"/>
    <property type="match status" value="1"/>
</dbReference>
<dbReference type="AlphaFoldDB" id="A0A1D2NIQ0"/>
<feature type="domain" description="Chromo" evidence="4">
    <location>
        <begin position="39"/>
        <end position="94"/>
    </location>
</feature>
<keyword evidence="6" id="KW-1185">Reference proteome</keyword>
<dbReference type="OMA" id="NEANAKC"/>
<evidence type="ECO:0000259" key="4">
    <source>
        <dbReference type="PROSITE" id="PS50013"/>
    </source>
</evidence>
<dbReference type="PANTHER" id="PTHR22812">
    <property type="entry name" value="CHROMOBOX PROTEIN"/>
    <property type="match status" value="1"/>
</dbReference>
<dbReference type="GO" id="GO:0005694">
    <property type="term" value="C:chromosome"/>
    <property type="evidence" value="ECO:0007669"/>
    <property type="project" value="UniProtKB-ARBA"/>
</dbReference>
<feature type="compositionally biased region" description="Basic and acidic residues" evidence="3">
    <location>
        <begin position="10"/>
        <end position="26"/>
    </location>
</feature>
<dbReference type="EMBL" id="LJIJ01000029">
    <property type="protein sequence ID" value="ODN05140.1"/>
    <property type="molecule type" value="Genomic_DNA"/>
</dbReference>
<dbReference type="CDD" id="cd00034">
    <property type="entry name" value="CSD"/>
    <property type="match status" value="1"/>
</dbReference>
<comment type="caution">
    <text evidence="5">The sequence shown here is derived from an EMBL/GenBank/DDBJ whole genome shotgun (WGS) entry which is preliminary data.</text>
</comment>
<accession>A0A1D2NIQ0</accession>
<proteinExistence type="predicted"/>
<dbReference type="GO" id="GO:0005634">
    <property type="term" value="C:nucleus"/>
    <property type="evidence" value="ECO:0007669"/>
    <property type="project" value="UniProtKB-SubCell"/>
</dbReference>
<dbReference type="InterPro" id="IPR000953">
    <property type="entry name" value="Chromo/chromo_shadow_dom"/>
</dbReference>
<sequence length="94" mass="10093">MVKVNKKPSRSSETKKDGGPPPEKDSPGQVPAAGFGKGLQAEKIVGATEGDDGKLLFMVKWKDSDATELVTASEAKVKCPQVVISFYEGIIKWE</sequence>
<keyword evidence="2" id="KW-0539">Nucleus</keyword>
<gene>
    <name evidence="5" type="ORF">Ocin01_01560</name>
</gene>
<evidence type="ECO:0000256" key="1">
    <source>
        <dbReference type="ARBA" id="ARBA00004123"/>
    </source>
</evidence>
<dbReference type="SMART" id="SM00300">
    <property type="entry name" value="ChSh"/>
    <property type="match status" value="1"/>
</dbReference>
<comment type="subcellular location">
    <subcellularLocation>
        <location evidence="1">Nucleus</location>
    </subcellularLocation>
</comment>
<dbReference type="Proteomes" id="UP000094527">
    <property type="component" value="Unassembled WGS sequence"/>
</dbReference>
<dbReference type="Gene3D" id="2.40.50.40">
    <property type="match status" value="1"/>
</dbReference>
<dbReference type="InterPro" id="IPR008251">
    <property type="entry name" value="Chromo_shadow_dom"/>
</dbReference>
<evidence type="ECO:0000256" key="3">
    <source>
        <dbReference type="SAM" id="MobiDB-lite"/>
    </source>
</evidence>
<evidence type="ECO:0000313" key="5">
    <source>
        <dbReference type="EMBL" id="ODN05140.1"/>
    </source>
</evidence>
<dbReference type="OrthoDB" id="433924at2759"/>
<dbReference type="SUPFAM" id="SSF54160">
    <property type="entry name" value="Chromo domain-like"/>
    <property type="match status" value="1"/>
</dbReference>
<protein>
    <submittedName>
        <fullName evidence="5">Chromobox protein 5</fullName>
    </submittedName>
</protein>
<feature type="region of interest" description="Disordered" evidence="3">
    <location>
        <begin position="1"/>
        <end position="35"/>
    </location>
</feature>
<dbReference type="STRING" id="48709.A0A1D2NIQ0"/>
<dbReference type="Pfam" id="PF01393">
    <property type="entry name" value="Chromo_shadow"/>
    <property type="match status" value="1"/>
</dbReference>
<dbReference type="InterPro" id="IPR016197">
    <property type="entry name" value="Chromo-like_dom_sf"/>
</dbReference>